<organism evidence="7 8">
    <name type="scientific">Eutypa lata (strain UCR-EL1)</name>
    <name type="common">Grapevine dieback disease fungus</name>
    <name type="synonym">Eutypa armeniacae</name>
    <dbReference type="NCBI Taxonomy" id="1287681"/>
    <lineage>
        <taxon>Eukaryota</taxon>
        <taxon>Fungi</taxon>
        <taxon>Dikarya</taxon>
        <taxon>Ascomycota</taxon>
        <taxon>Pezizomycotina</taxon>
        <taxon>Sordariomycetes</taxon>
        <taxon>Xylariomycetidae</taxon>
        <taxon>Xylariales</taxon>
        <taxon>Diatrypaceae</taxon>
        <taxon>Eutypa</taxon>
    </lineage>
</organism>
<feature type="region of interest" description="Disordered" evidence="6">
    <location>
        <begin position="23"/>
        <end position="88"/>
    </location>
</feature>
<evidence type="ECO:0000256" key="3">
    <source>
        <dbReference type="ARBA" id="ARBA00022989"/>
    </source>
</evidence>
<comment type="similarity">
    <text evidence="5">Belongs to the SURF1 family.</text>
</comment>
<dbReference type="PROSITE" id="PS50895">
    <property type="entry name" value="SURF1"/>
    <property type="match status" value="1"/>
</dbReference>
<dbReference type="OrthoDB" id="10040024at2759"/>
<dbReference type="InterPro" id="IPR045214">
    <property type="entry name" value="Surf1/Surf4"/>
</dbReference>
<evidence type="ECO:0000313" key="8">
    <source>
        <dbReference type="Proteomes" id="UP000012174"/>
    </source>
</evidence>
<dbReference type="CDD" id="cd06662">
    <property type="entry name" value="SURF1"/>
    <property type="match status" value="1"/>
</dbReference>
<keyword evidence="4 5" id="KW-0472">Membrane</keyword>
<dbReference type="AlphaFoldDB" id="M7SSQ1"/>
<evidence type="ECO:0000313" key="7">
    <source>
        <dbReference type="EMBL" id="EMR67528.1"/>
    </source>
</evidence>
<evidence type="ECO:0000256" key="5">
    <source>
        <dbReference type="RuleBase" id="RU363076"/>
    </source>
</evidence>
<dbReference type="InterPro" id="IPR002994">
    <property type="entry name" value="Surf1/Shy1"/>
</dbReference>
<keyword evidence="5" id="KW-0496">Mitochondrion</keyword>
<dbReference type="Proteomes" id="UP000012174">
    <property type="component" value="Unassembled WGS sequence"/>
</dbReference>
<dbReference type="HOGENOM" id="CLU_047737_3_0_1"/>
<protein>
    <recommendedName>
        <fullName evidence="5">SURF1-like protein</fullName>
    </recommendedName>
</protein>
<proteinExistence type="inferred from homology"/>
<comment type="caution">
    <text evidence="5">Lacks conserved residue(s) required for the propagation of feature annotation.</text>
</comment>
<keyword evidence="5" id="KW-0999">Mitochondrion inner membrane</keyword>
<dbReference type="Pfam" id="PF02104">
    <property type="entry name" value="SURF1"/>
    <property type="match status" value="1"/>
</dbReference>
<dbReference type="OMA" id="WYSRDVA"/>
<evidence type="ECO:0000256" key="6">
    <source>
        <dbReference type="SAM" id="MobiDB-lite"/>
    </source>
</evidence>
<keyword evidence="2 5" id="KW-0812">Transmembrane</keyword>
<dbReference type="KEGG" id="ela:UCREL1_5471"/>
<name>M7SSQ1_EUTLA</name>
<dbReference type="PANTHER" id="PTHR23427">
    <property type="entry name" value="SURFEIT LOCUS PROTEIN"/>
    <property type="match status" value="1"/>
</dbReference>
<keyword evidence="8" id="KW-1185">Reference proteome</keyword>
<reference evidence="8" key="1">
    <citation type="journal article" date="2013" name="Genome Announc.">
        <title>Draft genome sequence of the grapevine dieback fungus Eutypa lata UCR-EL1.</title>
        <authorList>
            <person name="Blanco-Ulate B."/>
            <person name="Rolshausen P.E."/>
            <person name="Cantu D."/>
        </authorList>
    </citation>
    <scope>NUCLEOTIDE SEQUENCE [LARGE SCALE GENOMIC DNA]</scope>
    <source>
        <strain evidence="8">UCR-EL1</strain>
    </source>
</reference>
<comment type="function">
    <text evidence="5">Probably involved in the biogenesis of the COX complex.</text>
</comment>
<dbReference type="EMBL" id="KB706412">
    <property type="protein sequence ID" value="EMR67528.1"/>
    <property type="molecule type" value="Genomic_DNA"/>
</dbReference>
<feature type="compositionally biased region" description="Low complexity" evidence="6">
    <location>
        <begin position="31"/>
        <end position="48"/>
    </location>
</feature>
<feature type="transmembrane region" description="Helical" evidence="5">
    <location>
        <begin position="327"/>
        <end position="346"/>
    </location>
</feature>
<evidence type="ECO:0000256" key="4">
    <source>
        <dbReference type="ARBA" id="ARBA00023136"/>
    </source>
</evidence>
<comment type="subcellular location">
    <subcellularLocation>
        <location evidence="1">Membrane</location>
    </subcellularLocation>
    <subcellularLocation>
        <location evidence="5">Mitochondrion inner membrane</location>
        <topology evidence="5">Multi-pass membrane protein</topology>
    </subcellularLocation>
</comment>
<dbReference type="GO" id="GO:0005743">
    <property type="term" value="C:mitochondrial inner membrane"/>
    <property type="evidence" value="ECO:0007669"/>
    <property type="project" value="UniProtKB-SubCell"/>
</dbReference>
<evidence type="ECO:0000256" key="1">
    <source>
        <dbReference type="ARBA" id="ARBA00004370"/>
    </source>
</evidence>
<dbReference type="STRING" id="1287681.M7SSQ1"/>
<accession>M7SSQ1</accession>
<sequence length="364" mass="41347">MKPPSCIPRRTLVSRVEQALESQFRAAGSPSSSNATTRTRSTIRTTRTILPQKPHSTTTHRRTFANKAPLHNNNNRRQAGDDPTFTSIVDNPPELVRAGGRRHGPGLIVLAIIPLTAFALGSWQVQRLGWKTELIARFEDRLVRDPLPLPPRVDPDAIHDFDYRRVVARGRFRHDREMLVGPRMHDGEQGFMVVTPLERDGGEGQGQGTTTVLVNRGWISKKMRDQRVRARARAQGGEEALPTDEVVVEGLLREPWKKNMFTPDNRPDINEFYFPDVRQMAELSGSQAVWVEQTMEPDLLQAIEFEAKGIPIGRAPEVNLRNNHAQYIFTWYGLAVATSIMFYMVVKKPPTDIARRVRHNKDWT</sequence>
<dbReference type="PANTHER" id="PTHR23427:SF2">
    <property type="entry name" value="SURFEIT LOCUS PROTEIN 1"/>
    <property type="match status" value="1"/>
</dbReference>
<keyword evidence="3 5" id="KW-1133">Transmembrane helix</keyword>
<dbReference type="eggNOG" id="KOG1563">
    <property type="taxonomic scope" value="Eukaryota"/>
</dbReference>
<gene>
    <name evidence="7" type="ORF">UCREL1_5471</name>
</gene>
<dbReference type="GO" id="GO:0033617">
    <property type="term" value="P:mitochondrial respiratory chain complex IV assembly"/>
    <property type="evidence" value="ECO:0007669"/>
    <property type="project" value="TreeGrafter"/>
</dbReference>
<evidence type="ECO:0000256" key="2">
    <source>
        <dbReference type="ARBA" id="ARBA00022692"/>
    </source>
</evidence>